<keyword evidence="12" id="KW-1185">Reference proteome</keyword>
<keyword evidence="8 9" id="KW-0349">Heme</keyword>
<dbReference type="GO" id="GO:0016705">
    <property type="term" value="F:oxidoreductase activity, acting on paired donors, with incorporation or reduction of molecular oxygen"/>
    <property type="evidence" value="ECO:0007669"/>
    <property type="project" value="InterPro"/>
</dbReference>
<evidence type="ECO:0000256" key="1">
    <source>
        <dbReference type="ARBA" id="ARBA00001971"/>
    </source>
</evidence>
<feature type="transmembrane region" description="Helical" evidence="10">
    <location>
        <begin position="6"/>
        <end position="22"/>
    </location>
</feature>
<dbReference type="InterPro" id="IPR001128">
    <property type="entry name" value="Cyt_P450"/>
</dbReference>
<proteinExistence type="inferred from homology"/>
<evidence type="ECO:0008006" key="13">
    <source>
        <dbReference type="Google" id="ProtNLM"/>
    </source>
</evidence>
<dbReference type="OrthoDB" id="6692864at2759"/>
<evidence type="ECO:0000256" key="6">
    <source>
        <dbReference type="ARBA" id="ARBA00023004"/>
    </source>
</evidence>
<dbReference type="AlphaFoldDB" id="A0A067S7S9"/>
<dbReference type="Gene3D" id="1.10.630.10">
    <property type="entry name" value="Cytochrome P450"/>
    <property type="match status" value="1"/>
</dbReference>
<reference evidence="12" key="1">
    <citation type="journal article" date="2014" name="Proc. Natl. Acad. Sci. U.S.A.">
        <title>Extensive sampling of basidiomycete genomes demonstrates inadequacy of the white-rot/brown-rot paradigm for wood decay fungi.</title>
        <authorList>
            <person name="Riley R."/>
            <person name="Salamov A.A."/>
            <person name="Brown D.W."/>
            <person name="Nagy L.G."/>
            <person name="Floudas D."/>
            <person name="Held B.W."/>
            <person name="Levasseur A."/>
            <person name="Lombard V."/>
            <person name="Morin E."/>
            <person name="Otillar R."/>
            <person name="Lindquist E.A."/>
            <person name="Sun H."/>
            <person name="LaButti K.M."/>
            <person name="Schmutz J."/>
            <person name="Jabbour D."/>
            <person name="Luo H."/>
            <person name="Baker S.E."/>
            <person name="Pisabarro A.G."/>
            <person name="Walton J.D."/>
            <person name="Blanchette R.A."/>
            <person name="Henrissat B."/>
            <person name="Martin F."/>
            <person name="Cullen D."/>
            <person name="Hibbett D.S."/>
            <person name="Grigoriev I.V."/>
        </authorList>
    </citation>
    <scope>NUCLEOTIDE SEQUENCE [LARGE SCALE GENOMIC DNA]</scope>
    <source>
        <strain evidence="12">CBS 339.88</strain>
    </source>
</reference>
<keyword evidence="4 8" id="KW-0479">Metal-binding</keyword>
<keyword evidence="10" id="KW-0472">Membrane</keyword>
<dbReference type="InterPro" id="IPR002403">
    <property type="entry name" value="Cyt_P450_E_grp-IV"/>
</dbReference>
<dbReference type="GO" id="GO:0004497">
    <property type="term" value="F:monooxygenase activity"/>
    <property type="evidence" value="ECO:0007669"/>
    <property type="project" value="UniProtKB-KW"/>
</dbReference>
<feature type="binding site" description="axial binding residue" evidence="8">
    <location>
        <position position="507"/>
    </location>
    <ligand>
        <name>heme</name>
        <dbReference type="ChEBI" id="CHEBI:30413"/>
    </ligand>
    <ligandPart>
        <name>Fe</name>
        <dbReference type="ChEBI" id="CHEBI:18248"/>
    </ligandPart>
</feature>
<protein>
    <recommendedName>
        <fullName evidence="13">Cytochrome P450</fullName>
    </recommendedName>
</protein>
<keyword evidence="10" id="KW-1133">Transmembrane helix</keyword>
<dbReference type="InterPro" id="IPR050121">
    <property type="entry name" value="Cytochrome_P450_monoxygenase"/>
</dbReference>
<evidence type="ECO:0000256" key="4">
    <source>
        <dbReference type="ARBA" id="ARBA00022723"/>
    </source>
</evidence>
<sequence>MMDPIYRGTIVSGLVTSLLLHYRPMRGDYAALLYGALIIIFFLRNVATNPRPLVTTAFVFGLHSFSSLSFTALYRISPWHPLARYPGPWLWKISSLRLVYVSFMGRRHLILDDLHRKYGPVLRIGPSQLSFNKLSAYSVIYGAGTHMEKADSYNTPGHLNIQALFFKQKTRDIHSERKRIWSKAFTSAAYVPILYFPSMLKHHKSRISNLIPSIESRTLEMLHCIDRRQSESSSDLFDLSRVLCHWAFDVMGEMVFGGSNNFDLMQSDDPDHLVEGGKMATIVLDSFGQSPWLMDISWYLPAGQSLDRLRNLAAAMMRNRVKADAETTRRDLTSYLLEGETSSGERIPLKDLELDAVVAMQGGSDNTSTTMCLAFYYMLASNLEYGYYDQLQKEVDGAFPDPSGPLDWEILANLPFLNATINEALRLASPYYLPRIIPKGGVVIDGDYIPEGVNVAIAAYSQQTSEDNFYPQPLDFRVERWLPGGLGPQSKTEKSALFSFSTGPHACIARSLAYQEMRYAMARIALAYDMMLGPNFDVKQYRNGILNMRTTILEHPLMVTARKRKGARLPKPL</sequence>
<dbReference type="PRINTS" id="PR00385">
    <property type="entry name" value="P450"/>
</dbReference>
<dbReference type="PRINTS" id="PR00465">
    <property type="entry name" value="EP450IV"/>
</dbReference>
<dbReference type="Proteomes" id="UP000027222">
    <property type="component" value="Unassembled WGS sequence"/>
</dbReference>
<dbReference type="PANTHER" id="PTHR24305:SF187">
    <property type="entry name" value="P450, PUTATIVE (EUROFUNG)-RELATED"/>
    <property type="match status" value="1"/>
</dbReference>
<dbReference type="InterPro" id="IPR036396">
    <property type="entry name" value="Cyt_P450_sf"/>
</dbReference>
<dbReference type="PROSITE" id="PS00086">
    <property type="entry name" value="CYTOCHROME_P450"/>
    <property type="match status" value="1"/>
</dbReference>
<evidence type="ECO:0000256" key="10">
    <source>
        <dbReference type="SAM" id="Phobius"/>
    </source>
</evidence>
<feature type="transmembrane region" description="Helical" evidence="10">
    <location>
        <begin position="29"/>
        <end position="47"/>
    </location>
</feature>
<accession>A0A067S7S9</accession>
<evidence type="ECO:0000256" key="5">
    <source>
        <dbReference type="ARBA" id="ARBA00023002"/>
    </source>
</evidence>
<comment type="cofactor">
    <cofactor evidence="1 8">
        <name>heme</name>
        <dbReference type="ChEBI" id="CHEBI:30413"/>
    </cofactor>
</comment>
<comment type="pathway">
    <text evidence="2">Secondary metabolite biosynthesis.</text>
</comment>
<evidence type="ECO:0000313" key="12">
    <source>
        <dbReference type="Proteomes" id="UP000027222"/>
    </source>
</evidence>
<keyword evidence="10" id="KW-0812">Transmembrane</keyword>
<dbReference type="GO" id="GO:0005506">
    <property type="term" value="F:iron ion binding"/>
    <property type="evidence" value="ECO:0007669"/>
    <property type="project" value="InterPro"/>
</dbReference>
<dbReference type="HOGENOM" id="CLU_001570_14_10_1"/>
<evidence type="ECO:0000256" key="8">
    <source>
        <dbReference type="PIRSR" id="PIRSR602403-1"/>
    </source>
</evidence>
<dbReference type="GO" id="GO:0020037">
    <property type="term" value="F:heme binding"/>
    <property type="evidence" value="ECO:0007669"/>
    <property type="project" value="InterPro"/>
</dbReference>
<keyword evidence="6 8" id="KW-0408">Iron</keyword>
<evidence type="ECO:0000256" key="7">
    <source>
        <dbReference type="ARBA" id="ARBA00023033"/>
    </source>
</evidence>
<name>A0A067S7S9_GALM3</name>
<keyword evidence="5 9" id="KW-0560">Oxidoreductase</keyword>
<dbReference type="STRING" id="685588.A0A067S7S9"/>
<gene>
    <name evidence="11" type="ORF">GALMADRAFT_106087</name>
</gene>
<evidence type="ECO:0000256" key="9">
    <source>
        <dbReference type="RuleBase" id="RU000461"/>
    </source>
</evidence>
<dbReference type="EMBL" id="KL142419">
    <property type="protein sequence ID" value="KDR66920.1"/>
    <property type="molecule type" value="Genomic_DNA"/>
</dbReference>
<dbReference type="SUPFAM" id="SSF48264">
    <property type="entry name" value="Cytochrome P450"/>
    <property type="match status" value="1"/>
</dbReference>
<keyword evidence="7 9" id="KW-0503">Monooxygenase</keyword>
<dbReference type="Pfam" id="PF00067">
    <property type="entry name" value="p450"/>
    <property type="match status" value="1"/>
</dbReference>
<evidence type="ECO:0000256" key="3">
    <source>
        <dbReference type="ARBA" id="ARBA00010617"/>
    </source>
</evidence>
<evidence type="ECO:0000256" key="2">
    <source>
        <dbReference type="ARBA" id="ARBA00005179"/>
    </source>
</evidence>
<dbReference type="PANTHER" id="PTHR24305">
    <property type="entry name" value="CYTOCHROME P450"/>
    <property type="match status" value="1"/>
</dbReference>
<evidence type="ECO:0000313" key="11">
    <source>
        <dbReference type="EMBL" id="KDR66920.1"/>
    </source>
</evidence>
<dbReference type="InterPro" id="IPR017972">
    <property type="entry name" value="Cyt_P450_CS"/>
</dbReference>
<organism evidence="11 12">
    <name type="scientific">Galerina marginata (strain CBS 339.88)</name>
    <dbReference type="NCBI Taxonomy" id="685588"/>
    <lineage>
        <taxon>Eukaryota</taxon>
        <taxon>Fungi</taxon>
        <taxon>Dikarya</taxon>
        <taxon>Basidiomycota</taxon>
        <taxon>Agaricomycotina</taxon>
        <taxon>Agaricomycetes</taxon>
        <taxon>Agaricomycetidae</taxon>
        <taxon>Agaricales</taxon>
        <taxon>Agaricineae</taxon>
        <taxon>Strophariaceae</taxon>
        <taxon>Galerina</taxon>
    </lineage>
</organism>
<comment type="similarity">
    <text evidence="3 9">Belongs to the cytochrome P450 family.</text>
</comment>